<keyword evidence="1" id="KW-0732">Signal</keyword>
<dbReference type="Gene3D" id="2.40.160.10">
    <property type="entry name" value="Porin"/>
    <property type="match status" value="1"/>
</dbReference>
<dbReference type="Pfam" id="PF13372">
    <property type="entry name" value="Alginate_exp"/>
    <property type="match status" value="1"/>
</dbReference>
<dbReference type="InterPro" id="IPR025388">
    <property type="entry name" value="Alginate_export_dom"/>
</dbReference>
<dbReference type="Proteomes" id="UP000183685">
    <property type="component" value="Unassembled WGS sequence"/>
</dbReference>
<dbReference type="STRING" id="637679.GCA_001550055_01711"/>
<protein>
    <submittedName>
        <fullName evidence="3">Alginate export</fullName>
    </submittedName>
</protein>
<sequence>MKKSPLLIAVSSFAIAASGAAAAEDTGNFLQDGDAGLDLRYRLELVDQDGFSKKATASTLLTKIWYRTGDLHGFSAYIEGTNTTHVGQDTFNDTVNGNITRPVVADPDTTELNQAYIQYKNEYVTLKGGRQGINLGNQRFVGTVGFRQNDQTYDAVAAIATPAKDLTAVYGYVWNVNRIFGEDHPLGDLDTNTHVFNLGYKGFEFANITAYAYLIDLNDAPVLGLSSSTFGVRLDGKQTVSDGLKVGYELEYASQSDYKDNPNDFSADYWRGSLSATAGSVTGQVGYELLGSDNGVAFQTPLATLHAFNGWADKFLGTPANGLEDVFVSVAYKVPGDGAFGGTLFKAVYHDFSSDTGGISYGSEIDFLVSKKINKYLTASVKAAFYNADSFSADTDKIWFTLQAKF</sequence>
<keyword evidence="4" id="KW-1185">Reference proteome</keyword>
<proteinExistence type="predicted"/>
<organism evidence="3 4">
    <name type="scientific">Kordiimonas lacus</name>
    <dbReference type="NCBI Taxonomy" id="637679"/>
    <lineage>
        <taxon>Bacteria</taxon>
        <taxon>Pseudomonadati</taxon>
        <taxon>Pseudomonadota</taxon>
        <taxon>Alphaproteobacteria</taxon>
        <taxon>Kordiimonadales</taxon>
        <taxon>Kordiimonadaceae</taxon>
        <taxon>Kordiimonas</taxon>
    </lineage>
</organism>
<reference evidence="3 4" key="1">
    <citation type="submission" date="2016-10" db="EMBL/GenBank/DDBJ databases">
        <authorList>
            <person name="de Groot N.N."/>
        </authorList>
    </citation>
    <scope>NUCLEOTIDE SEQUENCE [LARGE SCALE GENOMIC DNA]</scope>
    <source>
        <strain evidence="3 4">CGMCC 1.9109</strain>
    </source>
</reference>
<gene>
    <name evidence="3" type="ORF">SAMN04488071_2146</name>
</gene>
<accession>A0A1G7AC84</accession>
<feature type="domain" description="Alginate export" evidence="2">
    <location>
        <begin position="35"/>
        <end position="257"/>
    </location>
</feature>
<feature type="signal peptide" evidence="1">
    <location>
        <begin position="1"/>
        <end position="22"/>
    </location>
</feature>
<feature type="chain" id="PRO_5010285125" evidence="1">
    <location>
        <begin position="23"/>
        <end position="406"/>
    </location>
</feature>
<dbReference type="InterPro" id="IPR023614">
    <property type="entry name" value="Porin_dom_sf"/>
</dbReference>
<evidence type="ECO:0000256" key="1">
    <source>
        <dbReference type="SAM" id="SignalP"/>
    </source>
</evidence>
<evidence type="ECO:0000313" key="3">
    <source>
        <dbReference type="EMBL" id="SDE11486.1"/>
    </source>
</evidence>
<evidence type="ECO:0000313" key="4">
    <source>
        <dbReference type="Proteomes" id="UP000183685"/>
    </source>
</evidence>
<dbReference type="RefSeq" id="WP_068303867.1">
    <property type="nucleotide sequence ID" value="NZ_DAIOMO010000004.1"/>
</dbReference>
<evidence type="ECO:0000259" key="2">
    <source>
        <dbReference type="Pfam" id="PF13372"/>
    </source>
</evidence>
<dbReference type="OrthoDB" id="9767539at2"/>
<dbReference type="EMBL" id="FNAK01000004">
    <property type="protein sequence ID" value="SDE11486.1"/>
    <property type="molecule type" value="Genomic_DNA"/>
</dbReference>
<name>A0A1G7AC84_9PROT</name>
<dbReference type="AlphaFoldDB" id="A0A1G7AC84"/>